<feature type="domain" description="C2H2-type" evidence="6">
    <location>
        <begin position="274"/>
        <end position="301"/>
    </location>
</feature>
<dbReference type="FunFam" id="3.30.160.60:FF:000446">
    <property type="entry name" value="Zinc finger protein"/>
    <property type="match status" value="2"/>
</dbReference>
<feature type="domain" description="C2H2-type" evidence="6">
    <location>
        <begin position="339"/>
        <end position="366"/>
    </location>
</feature>
<feature type="domain" description="C2H2-type" evidence="6">
    <location>
        <begin position="97"/>
        <end position="124"/>
    </location>
</feature>
<proteinExistence type="predicted"/>
<evidence type="ECO:0000313" key="8">
    <source>
        <dbReference type="Proteomes" id="UP001186944"/>
    </source>
</evidence>
<feature type="domain" description="C2H2-type" evidence="6">
    <location>
        <begin position="188"/>
        <end position="215"/>
    </location>
</feature>
<dbReference type="PROSITE" id="PS00028">
    <property type="entry name" value="ZINC_FINGER_C2H2_1"/>
    <property type="match status" value="10"/>
</dbReference>
<feature type="domain" description="C2H2-type" evidence="6">
    <location>
        <begin position="46"/>
        <end position="73"/>
    </location>
</feature>
<feature type="domain" description="C2H2-type" evidence="6">
    <location>
        <begin position="367"/>
        <end position="394"/>
    </location>
</feature>
<feature type="domain" description="C2H2-type" evidence="6">
    <location>
        <begin position="217"/>
        <end position="245"/>
    </location>
</feature>
<dbReference type="PANTHER" id="PTHR24379:SF121">
    <property type="entry name" value="C2H2-TYPE DOMAIN-CONTAINING PROTEIN"/>
    <property type="match status" value="1"/>
</dbReference>
<dbReference type="EMBL" id="VSWD01000004">
    <property type="protein sequence ID" value="KAK3104866.1"/>
    <property type="molecule type" value="Genomic_DNA"/>
</dbReference>
<evidence type="ECO:0000256" key="5">
    <source>
        <dbReference type="PROSITE-ProRule" id="PRU00042"/>
    </source>
</evidence>
<dbReference type="FunFam" id="3.30.160.60:FF:000557">
    <property type="entry name" value="zinc finger and SCAN domain-containing protein 29"/>
    <property type="match status" value="1"/>
</dbReference>
<evidence type="ECO:0000259" key="6">
    <source>
        <dbReference type="PROSITE" id="PS50157"/>
    </source>
</evidence>
<evidence type="ECO:0000256" key="1">
    <source>
        <dbReference type="ARBA" id="ARBA00022723"/>
    </source>
</evidence>
<organism evidence="7 8">
    <name type="scientific">Pinctada imbricata</name>
    <name type="common">Atlantic pearl-oyster</name>
    <name type="synonym">Pinctada martensii</name>
    <dbReference type="NCBI Taxonomy" id="66713"/>
    <lineage>
        <taxon>Eukaryota</taxon>
        <taxon>Metazoa</taxon>
        <taxon>Spiralia</taxon>
        <taxon>Lophotrochozoa</taxon>
        <taxon>Mollusca</taxon>
        <taxon>Bivalvia</taxon>
        <taxon>Autobranchia</taxon>
        <taxon>Pteriomorphia</taxon>
        <taxon>Pterioida</taxon>
        <taxon>Pterioidea</taxon>
        <taxon>Pteriidae</taxon>
        <taxon>Pinctada</taxon>
    </lineage>
</organism>
<feature type="domain" description="C2H2-type" evidence="6">
    <location>
        <begin position="246"/>
        <end position="273"/>
    </location>
</feature>
<evidence type="ECO:0000313" key="7">
    <source>
        <dbReference type="EMBL" id="KAK3104866.1"/>
    </source>
</evidence>
<keyword evidence="4" id="KW-0862">Zinc</keyword>
<feature type="domain" description="C2H2-type" evidence="6">
    <location>
        <begin position="129"/>
        <end position="157"/>
    </location>
</feature>
<comment type="caution">
    <text evidence="7">The sequence shown here is derived from an EMBL/GenBank/DDBJ whole genome shotgun (WGS) entry which is preliminary data.</text>
</comment>
<keyword evidence="3 5" id="KW-0863">Zinc-finger</keyword>
<keyword evidence="2" id="KW-0677">Repeat</keyword>
<reference evidence="7" key="1">
    <citation type="submission" date="2019-08" db="EMBL/GenBank/DDBJ databases">
        <title>The improved chromosome-level genome for the pearl oyster Pinctada fucata martensii using PacBio sequencing and Hi-C.</title>
        <authorList>
            <person name="Zheng Z."/>
        </authorList>
    </citation>
    <scope>NUCLEOTIDE SEQUENCE</scope>
    <source>
        <strain evidence="7">ZZ-2019</strain>
        <tissue evidence="7">Adductor muscle</tissue>
    </source>
</reference>
<dbReference type="GO" id="GO:0008270">
    <property type="term" value="F:zinc ion binding"/>
    <property type="evidence" value="ECO:0007669"/>
    <property type="project" value="UniProtKB-KW"/>
</dbReference>
<dbReference type="SUPFAM" id="SSF57667">
    <property type="entry name" value="beta-beta-alpha zinc fingers"/>
    <property type="match status" value="6"/>
</dbReference>
<dbReference type="Pfam" id="PF00096">
    <property type="entry name" value="zf-C2H2"/>
    <property type="match status" value="7"/>
</dbReference>
<dbReference type="PROSITE" id="PS50157">
    <property type="entry name" value="ZINC_FINGER_C2H2_2"/>
    <property type="match status" value="10"/>
</dbReference>
<dbReference type="AlphaFoldDB" id="A0AA88YSU7"/>
<dbReference type="Proteomes" id="UP001186944">
    <property type="component" value="Unassembled WGS sequence"/>
</dbReference>
<dbReference type="Gene3D" id="3.30.160.60">
    <property type="entry name" value="Classic Zinc Finger"/>
    <property type="match status" value="7"/>
</dbReference>
<gene>
    <name evidence="7" type="ORF">FSP39_011980</name>
</gene>
<dbReference type="SMART" id="SM00355">
    <property type="entry name" value="ZnF_C2H2"/>
    <property type="match status" value="13"/>
</dbReference>
<keyword evidence="1" id="KW-0479">Metal-binding</keyword>
<name>A0AA88YSU7_PINIB</name>
<sequence length="559" mass="64221">MTVRDLQSHCRNIHKALNSFECGNCKATFSSAFQYNRHRRQCGQKFPCSQCKETFSTKVLLQNHRRYHCNGEECGPYTHRIRRPMAETMWVTPITMIICKECGKFFDTAEDLQEHIKEHEGITPAQVKFSCKECGKWFDQARYLHTHYRTAHKLRKSICSYCGLILDSPSDLRTHVSEKHDIAVQMPNSCSLCQKTFESLDELKKHVDEHVKNTKILHCPKCRDVFHSRSALEQHLSSEHKGKFKVSCPVCKKGFMQRGKLRIHMMVHKEVRPYQCDMCGMCFKMQCTLLSHIKRHEGKSVHKCNYCDKKFRSIEGARNHMLKHHINPEEARKMKFKVYTCEHCGKMMGQKHLYMRHVRLHTGHRPWQCEECGKTFTIPSALNTHKKIHLQRKPYHCDVCNLGCVDFTKFTKHLQTTKHQMNLEKKSLKQKKKVTEPDNEEEAFLENWDPSGLELPCDSKGQPLEFRNVFNIQNMIKKAEESTAPANVEVPEIGIENGGSSSNIVISIPQGISPDMITQLLQSGQLQAADGNIFLSPSSLDGAAEMSDSTADAVAALLS</sequence>
<keyword evidence="8" id="KW-1185">Reference proteome</keyword>
<evidence type="ECO:0000256" key="3">
    <source>
        <dbReference type="ARBA" id="ARBA00022771"/>
    </source>
</evidence>
<evidence type="ECO:0000256" key="2">
    <source>
        <dbReference type="ARBA" id="ARBA00022737"/>
    </source>
</evidence>
<evidence type="ECO:0000256" key="4">
    <source>
        <dbReference type="ARBA" id="ARBA00022833"/>
    </source>
</evidence>
<dbReference type="InterPro" id="IPR013087">
    <property type="entry name" value="Znf_C2H2_type"/>
</dbReference>
<dbReference type="Pfam" id="PF13912">
    <property type="entry name" value="zf-C2H2_6"/>
    <property type="match status" value="1"/>
</dbReference>
<dbReference type="InterPro" id="IPR036236">
    <property type="entry name" value="Znf_C2H2_sf"/>
</dbReference>
<accession>A0AA88YSU7</accession>
<feature type="domain" description="C2H2-type" evidence="6">
    <location>
        <begin position="302"/>
        <end position="330"/>
    </location>
</feature>
<dbReference type="PANTHER" id="PTHR24379">
    <property type="entry name" value="KRAB AND ZINC FINGER DOMAIN-CONTAINING"/>
    <property type="match status" value="1"/>
</dbReference>
<protein>
    <recommendedName>
        <fullName evidence="6">C2H2-type domain-containing protein</fullName>
    </recommendedName>
</protein>